<dbReference type="InterPro" id="IPR001849">
    <property type="entry name" value="PH_domain"/>
</dbReference>
<feature type="region of interest" description="Disordered" evidence="1">
    <location>
        <begin position="959"/>
        <end position="1029"/>
    </location>
</feature>
<feature type="region of interest" description="Disordered" evidence="1">
    <location>
        <begin position="872"/>
        <end position="944"/>
    </location>
</feature>
<dbReference type="STRING" id="655863.F0XSC9"/>
<feature type="compositionally biased region" description="Basic and acidic residues" evidence="1">
    <location>
        <begin position="981"/>
        <end position="1003"/>
    </location>
</feature>
<dbReference type="InterPro" id="IPR058155">
    <property type="entry name" value="Skg3/CAF120-like_PH"/>
</dbReference>
<feature type="compositionally biased region" description="Polar residues" evidence="1">
    <location>
        <begin position="1197"/>
        <end position="1206"/>
    </location>
</feature>
<feature type="compositionally biased region" description="Polar residues" evidence="1">
    <location>
        <begin position="834"/>
        <end position="845"/>
    </location>
</feature>
<feature type="compositionally biased region" description="Basic and acidic residues" evidence="1">
    <location>
        <begin position="883"/>
        <end position="893"/>
    </location>
</feature>
<dbReference type="Gene3D" id="2.30.29.30">
    <property type="entry name" value="Pleckstrin-homology domain (PH domain)/Phosphotyrosine-binding domain (PTB)"/>
    <property type="match status" value="1"/>
</dbReference>
<dbReference type="InParanoid" id="F0XSC9"/>
<dbReference type="FunFam" id="2.30.29.30:FF:000203">
    <property type="entry name" value="PH domain-containing protein"/>
    <property type="match status" value="1"/>
</dbReference>
<feature type="region of interest" description="Disordered" evidence="1">
    <location>
        <begin position="1"/>
        <end position="93"/>
    </location>
</feature>
<feature type="compositionally biased region" description="Gly residues" evidence="1">
    <location>
        <begin position="1018"/>
        <end position="1027"/>
    </location>
</feature>
<feature type="domain" description="PH" evidence="2">
    <location>
        <begin position="125"/>
        <end position="243"/>
    </location>
</feature>
<dbReference type="SMART" id="SM00233">
    <property type="entry name" value="PH"/>
    <property type="match status" value="1"/>
</dbReference>
<dbReference type="HOGENOM" id="CLU_005248_1_1_1"/>
<dbReference type="RefSeq" id="XP_014168947.1">
    <property type="nucleotide sequence ID" value="XM_014313472.1"/>
</dbReference>
<dbReference type="EMBL" id="GL629990">
    <property type="protein sequence ID" value="EFW99464.1"/>
    <property type="molecule type" value="Genomic_DNA"/>
</dbReference>
<organism evidence="4">
    <name type="scientific">Grosmannia clavigera (strain kw1407 / UAMH 11150)</name>
    <name type="common">Blue stain fungus</name>
    <name type="synonym">Graphiocladiella clavigera</name>
    <dbReference type="NCBI Taxonomy" id="655863"/>
    <lineage>
        <taxon>Eukaryota</taxon>
        <taxon>Fungi</taxon>
        <taxon>Dikarya</taxon>
        <taxon>Ascomycota</taxon>
        <taxon>Pezizomycotina</taxon>
        <taxon>Sordariomycetes</taxon>
        <taxon>Sordariomycetidae</taxon>
        <taxon>Ophiostomatales</taxon>
        <taxon>Ophiostomataceae</taxon>
        <taxon>Leptographium</taxon>
    </lineage>
</organism>
<feature type="region of interest" description="Disordered" evidence="1">
    <location>
        <begin position="733"/>
        <end position="792"/>
    </location>
</feature>
<dbReference type="Pfam" id="PF00169">
    <property type="entry name" value="PH"/>
    <property type="match status" value="1"/>
</dbReference>
<sequence length="1213" mass="131457">MSQLSSSHKDSLTSAPSPPADRSVSSATSSSLNGLKQDTAAAPLEQFPTTPVPSPPARADSAPADSRFDTTPPDGSPISRPYRRTRSSSRPLSMVQTYRPFMMEINDTIPELQPIFSFLNNHGNKLYQEGYFLKLDDQNTHGRPNVDRTWTECFAQLVGTVLSLWDASELDTAGDDGEVLPKFINLTDASIKMIESLPTRTAGDQPLQNVLSVSTAGRNRYLLHFNSHHSLIQWTASIRLAMFEQSTLQEAYTGALIAGKGKAVNNINLIMERSRFKTEEWVRVRFGSGVPWRRCWCVISPPNEKEVTKLQKDIKKRSPYDRSHTPLVRGDIKFYDTRKTGKKQKKAKPIATLSEAYSAYAIYPQSKALIDASTLVKIEGSITIHSNPPSTTEGFVFIMPEVHPAVTGFEMLLRFLFPAWDAFGLYGRPGRLVASVLDQRSLMFALPKHRRYGYLETSDVASLLLTEGSSTWTEREWRKRMKEATGQHMAAMDEESSSGFSSRRTSHRSASYRSNSRFSFGLGGNSIMGSDRSVSGRLKVNFTGDRESDRSSRSIAPAIRPAVRTDSAPPASERQPLPSSMAQAVAIAAGHGRNLSDTRLNGLNGTPRSNLTNPLIGSAFGAAYLPSSSPSPPTRGFVSDLSSTPERVSSEDELPTDMDTPPAKDLHAMAQRMETPEPVHMPPAFSHSPSSGPPTTIYQSAELRRANSRLSHTTLAQIAKAGGVLQNGWADADGQERQTTESGSSRSELSVPALTYKPSASTDPLGSPISSLDSTGTNQAKSPLTPTQNNLVPAPDFLTDYLSQPTNGFSALPPLQTSPRVLRKPVPAGLDYQPQDNISEPHSAATSLGSIPSYLINEAALDQVRYNEEDNVEQRNVFRQNTKRSEASSRYDDASSTASPDYASTLGSNEPRESVERPRAGVLRTVGETHSSESGEETFDIPEINFGPTLNYAAQASQRNMTPTPFSGPSSPPTTMPARKPTRDKLQSMESIHRRQESEETIKRRSVAWQPAATIAGGSTGSGGEGRAGALTPEQFVLQRAAQASISPMYSHQRVASTNSVSGIIANNTSSPTLHTSSSYDMLNSVAGAQLQRPSSQGANSALGLAATPDVGSHLSAREQEYLARMTGGPLINMAGNHRPQPSDSGPGLARPPLGSHQSSYGQVAEPGWAQPLPGTWPAMQGPMQGAQQVPYMRGGSPQQGHQSYGQYPGRAF</sequence>
<feature type="compositionally biased region" description="Basic and acidic residues" evidence="1">
    <location>
        <begin position="910"/>
        <end position="919"/>
    </location>
</feature>
<dbReference type="OrthoDB" id="5563754at2759"/>
<reference evidence="3 4" key="1">
    <citation type="journal article" date="2011" name="Proc. Natl. Acad. Sci. U.S.A.">
        <title>Genome and transcriptome analyses of the mountain pine beetle-fungal symbiont Grosmannia clavigera, a lodgepole pine pathogen.</title>
        <authorList>
            <person name="DiGuistini S."/>
            <person name="Wang Y."/>
            <person name="Liao N.Y."/>
            <person name="Taylor G."/>
            <person name="Tanguay P."/>
            <person name="Feau N."/>
            <person name="Henrissat B."/>
            <person name="Chan S.K."/>
            <person name="Hesse-Orce U."/>
            <person name="Alamouti S.M."/>
            <person name="Tsui C.K.M."/>
            <person name="Docking R.T."/>
            <person name="Levasseur A."/>
            <person name="Haridas S."/>
            <person name="Robertson G."/>
            <person name="Birol I."/>
            <person name="Holt R.A."/>
            <person name="Marra M.A."/>
            <person name="Hamelin R.C."/>
            <person name="Hirst M."/>
            <person name="Jones S.J.M."/>
            <person name="Bohlmann J."/>
            <person name="Breuil C."/>
        </authorList>
    </citation>
    <scope>NUCLEOTIDE SEQUENCE [LARGE SCALE GENOMIC DNA]</scope>
    <source>
        <strain evidence="4">kw1407 / UAMH 11150</strain>
    </source>
</reference>
<evidence type="ECO:0000256" key="1">
    <source>
        <dbReference type="SAM" id="MobiDB-lite"/>
    </source>
</evidence>
<feature type="region of interest" description="Disordered" evidence="1">
    <location>
        <begin position="542"/>
        <end position="580"/>
    </location>
</feature>
<protein>
    <submittedName>
        <fullName evidence="3">PH domain containing protein</fullName>
    </submittedName>
</protein>
<accession>F0XSC9</accession>
<evidence type="ECO:0000259" key="2">
    <source>
        <dbReference type="PROSITE" id="PS50003"/>
    </source>
</evidence>
<dbReference type="Proteomes" id="UP000007796">
    <property type="component" value="Unassembled WGS sequence"/>
</dbReference>
<dbReference type="GeneID" id="25981420"/>
<dbReference type="PROSITE" id="PS50003">
    <property type="entry name" value="PH_DOMAIN"/>
    <property type="match status" value="1"/>
</dbReference>
<dbReference type="SUPFAM" id="SSF50729">
    <property type="entry name" value="PH domain-like"/>
    <property type="match status" value="1"/>
</dbReference>
<feature type="compositionally biased region" description="Polar residues" evidence="1">
    <location>
        <begin position="758"/>
        <end position="791"/>
    </location>
</feature>
<feature type="region of interest" description="Disordered" evidence="1">
    <location>
        <begin position="826"/>
        <end position="845"/>
    </location>
</feature>
<dbReference type="InterPro" id="IPR011993">
    <property type="entry name" value="PH-like_dom_sf"/>
</dbReference>
<proteinExistence type="predicted"/>
<evidence type="ECO:0000313" key="3">
    <source>
        <dbReference type="EMBL" id="EFW99464.1"/>
    </source>
</evidence>
<feature type="region of interest" description="Disordered" evidence="1">
    <location>
        <begin position="627"/>
        <end position="661"/>
    </location>
</feature>
<feature type="region of interest" description="Disordered" evidence="1">
    <location>
        <begin position="483"/>
        <end position="508"/>
    </location>
</feature>
<dbReference type="AlphaFoldDB" id="F0XSC9"/>
<dbReference type="eggNOG" id="ENOG502QPV9">
    <property type="taxonomic scope" value="Eukaryota"/>
</dbReference>
<feature type="region of interest" description="Disordered" evidence="1">
    <location>
        <begin position="1133"/>
        <end position="1213"/>
    </location>
</feature>
<name>F0XSC9_GROCL</name>
<dbReference type="Pfam" id="PF25381">
    <property type="entry name" value="PH_26"/>
    <property type="match status" value="1"/>
</dbReference>
<keyword evidence="4" id="KW-1185">Reference proteome</keyword>
<evidence type="ECO:0000313" key="4">
    <source>
        <dbReference type="Proteomes" id="UP000007796"/>
    </source>
</evidence>
<gene>
    <name evidence="3" type="ORF">CMQ_7832</name>
</gene>